<evidence type="ECO:0000259" key="6">
    <source>
        <dbReference type="Pfam" id="PF02875"/>
    </source>
</evidence>
<dbReference type="GO" id="GO:0009252">
    <property type="term" value="P:peptidoglycan biosynthetic process"/>
    <property type="evidence" value="ECO:0007669"/>
    <property type="project" value="UniProtKB-UniRule"/>
</dbReference>
<dbReference type="InterPro" id="IPR035911">
    <property type="entry name" value="MurE/MurF_N"/>
</dbReference>
<feature type="domain" description="Mur ligase central" evidence="7">
    <location>
        <begin position="112"/>
        <end position="315"/>
    </location>
</feature>
<keyword evidence="4 8" id="KW-0436">Ligase</keyword>
<keyword evidence="4" id="KW-0963">Cytoplasm</keyword>
<dbReference type="Proteomes" id="UP000318331">
    <property type="component" value="Unassembled WGS sequence"/>
</dbReference>
<comment type="similarity">
    <text evidence="1 4">Belongs to the MurCDEF family. MurE subfamily.</text>
</comment>
<dbReference type="Pfam" id="PF02875">
    <property type="entry name" value="Mur_ligase_C"/>
    <property type="match status" value="1"/>
</dbReference>
<keyword evidence="4 5" id="KW-0573">Peptidoglycan synthesis</keyword>
<keyword evidence="4" id="KW-0460">Magnesium</keyword>
<keyword evidence="4 5" id="KW-0133">Cell shape</keyword>
<keyword evidence="4" id="KW-0067">ATP-binding</keyword>
<dbReference type="GO" id="GO:0008360">
    <property type="term" value="P:regulation of cell shape"/>
    <property type="evidence" value="ECO:0007669"/>
    <property type="project" value="UniProtKB-KW"/>
</dbReference>
<evidence type="ECO:0000256" key="4">
    <source>
        <dbReference type="HAMAP-Rule" id="MF_00208"/>
    </source>
</evidence>
<feature type="binding site" evidence="4">
    <location>
        <position position="190"/>
    </location>
    <ligand>
        <name>UDP-N-acetyl-alpha-D-muramoyl-L-alanyl-D-glutamate</name>
        <dbReference type="ChEBI" id="CHEBI:83900"/>
    </ligand>
</feature>
<evidence type="ECO:0000256" key="5">
    <source>
        <dbReference type="RuleBase" id="RU004135"/>
    </source>
</evidence>
<evidence type="ECO:0000259" key="7">
    <source>
        <dbReference type="Pfam" id="PF08245"/>
    </source>
</evidence>
<dbReference type="SUPFAM" id="SSF53623">
    <property type="entry name" value="MurD-like peptide ligases, catalytic domain"/>
    <property type="match status" value="1"/>
</dbReference>
<dbReference type="InterPro" id="IPR036565">
    <property type="entry name" value="Mur-like_cat_sf"/>
</dbReference>
<dbReference type="NCBIfam" id="TIGR01085">
    <property type="entry name" value="murE"/>
    <property type="match status" value="1"/>
</dbReference>
<comment type="PTM">
    <text evidence="4">Carboxylation is probably crucial for Mg(2+) binding and, consequently, for the gamma-phosphate positioning of ATP.</text>
</comment>
<dbReference type="GO" id="GO:0016881">
    <property type="term" value="F:acid-amino acid ligase activity"/>
    <property type="evidence" value="ECO:0007669"/>
    <property type="project" value="UniProtKB-UniRule"/>
</dbReference>
<dbReference type="Gene3D" id="3.40.1190.10">
    <property type="entry name" value="Mur-like, catalytic domain"/>
    <property type="match status" value="1"/>
</dbReference>
<dbReference type="GO" id="GO:0051301">
    <property type="term" value="P:cell division"/>
    <property type="evidence" value="ECO:0007669"/>
    <property type="project" value="UniProtKB-KW"/>
</dbReference>
<dbReference type="GO" id="GO:0005524">
    <property type="term" value="F:ATP binding"/>
    <property type="evidence" value="ECO:0007669"/>
    <property type="project" value="UniProtKB-UniRule"/>
</dbReference>
<dbReference type="EC" id="6.3.2.-" evidence="4"/>
<name>A0A543HSF5_9MICO</name>
<feature type="binding site" evidence="4">
    <location>
        <position position="32"/>
    </location>
    <ligand>
        <name>UDP-N-acetyl-alpha-D-muramoyl-L-alanyl-D-glutamate</name>
        <dbReference type="ChEBI" id="CHEBI:83900"/>
    </ligand>
</feature>
<dbReference type="RefSeq" id="WP_141918404.1">
    <property type="nucleotide sequence ID" value="NZ_BAAAYS010000004.1"/>
</dbReference>
<dbReference type="InterPro" id="IPR005761">
    <property type="entry name" value="UDP-N-AcMur-Glu-dNH2Pim_ligase"/>
</dbReference>
<dbReference type="NCBIfam" id="NF001126">
    <property type="entry name" value="PRK00139.1-4"/>
    <property type="match status" value="1"/>
</dbReference>
<dbReference type="UniPathway" id="UPA00219"/>
<evidence type="ECO:0000256" key="1">
    <source>
        <dbReference type="ARBA" id="ARBA00005898"/>
    </source>
</evidence>
<feature type="domain" description="Mur ligase C-terminal" evidence="6">
    <location>
        <begin position="338"/>
        <end position="465"/>
    </location>
</feature>
<feature type="binding site" evidence="4">
    <location>
        <position position="184"/>
    </location>
    <ligand>
        <name>UDP-N-acetyl-alpha-D-muramoyl-L-alanyl-D-glutamate</name>
        <dbReference type="ChEBI" id="CHEBI:83900"/>
    </ligand>
</feature>
<keyword evidence="9" id="KW-1185">Reference proteome</keyword>
<dbReference type="InterPro" id="IPR004101">
    <property type="entry name" value="Mur_ligase_C"/>
</dbReference>
<reference evidence="8 9" key="1">
    <citation type="submission" date="2019-06" db="EMBL/GenBank/DDBJ databases">
        <title>Sequencing the genomes of 1000 actinobacteria strains.</title>
        <authorList>
            <person name="Klenk H.-P."/>
        </authorList>
    </citation>
    <scope>NUCLEOTIDE SEQUENCE [LARGE SCALE GENOMIC DNA]</scope>
    <source>
        <strain evidence="8 9">DSM 18031</strain>
    </source>
</reference>
<dbReference type="GO" id="GO:0005737">
    <property type="term" value="C:cytoplasm"/>
    <property type="evidence" value="ECO:0007669"/>
    <property type="project" value="UniProtKB-SubCell"/>
</dbReference>
<organism evidence="8 9">
    <name type="scientific">Klugiella xanthotipulae</name>
    <dbReference type="NCBI Taxonomy" id="244735"/>
    <lineage>
        <taxon>Bacteria</taxon>
        <taxon>Bacillati</taxon>
        <taxon>Actinomycetota</taxon>
        <taxon>Actinomycetes</taxon>
        <taxon>Micrococcales</taxon>
        <taxon>Microbacteriaceae</taxon>
        <taxon>Klugiella</taxon>
    </lineage>
</organism>
<dbReference type="Pfam" id="PF08245">
    <property type="entry name" value="Mur_ligase_M"/>
    <property type="match status" value="1"/>
</dbReference>
<dbReference type="HAMAP" id="MF_00208">
    <property type="entry name" value="MurE"/>
    <property type="match status" value="1"/>
</dbReference>
<dbReference type="Gene3D" id="3.40.1390.10">
    <property type="entry name" value="MurE/MurF, N-terminal domain"/>
    <property type="match status" value="1"/>
</dbReference>
<evidence type="ECO:0000256" key="3">
    <source>
        <dbReference type="ARBA" id="ARBA00023306"/>
    </source>
</evidence>
<comment type="cofactor">
    <cofactor evidence="4">
        <name>Mg(2+)</name>
        <dbReference type="ChEBI" id="CHEBI:18420"/>
    </cofactor>
</comment>
<feature type="binding site" evidence="4">
    <location>
        <begin position="157"/>
        <end position="158"/>
    </location>
    <ligand>
        <name>UDP-N-acetyl-alpha-D-muramoyl-L-alanyl-D-glutamate</name>
        <dbReference type="ChEBI" id="CHEBI:83900"/>
    </ligand>
</feature>
<gene>
    <name evidence="4" type="primary">murE</name>
    <name evidence="8" type="ORF">FB466_2205</name>
</gene>
<dbReference type="OrthoDB" id="9800958at2"/>
<accession>A0A543HSF5</accession>
<keyword evidence="2 4" id="KW-0132">Cell division</keyword>
<feature type="binding site" evidence="4">
    <location>
        <begin position="114"/>
        <end position="120"/>
    </location>
    <ligand>
        <name>ATP</name>
        <dbReference type="ChEBI" id="CHEBI:30616"/>
    </ligand>
</feature>
<dbReference type="GO" id="GO:0000287">
    <property type="term" value="F:magnesium ion binding"/>
    <property type="evidence" value="ECO:0007669"/>
    <property type="project" value="UniProtKB-UniRule"/>
</dbReference>
<dbReference type="AlphaFoldDB" id="A0A543HSF5"/>
<evidence type="ECO:0000313" key="9">
    <source>
        <dbReference type="Proteomes" id="UP000318331"/>
    </source>
</evidence>
<comment type="subcellular location">
    <subcellularLocation>
        <location evidence="4 5">Cytoplasm</location>
    </subcellularLocation>
</comment>
<protein>
    <recommendedName>
        <fullName evidence="4">UDP-N-acetylmuramyl-tripeptide synthetase</fullName>
        <ecNumber evidence="4">6.3.2.-</ecNumber>
    </recommendedName>
    <alternativeName>
        <fullName evidence="4">UDP-MurNAc-tripeptide synthetase</fullName>
    </alternativeName>
</protein>
<feature type="binding site" evidence="4">
    <location>
        <position position="192"/>
    </location>
    <ligand>
        <name>UDP-N-acetyl-alpha-D-muramoyl-L-alanyl-D-glutamate</name>
        <dbReference type="ChEBI" id="CHEBI:83900"/>
    </ligand>
</feature>
<keyword evidence="4 5" id="KW-0961">Cell wall biogenesis/degradation</keyword>
<feature type="modified residue" description="N6-carboxylysine" evidence="4">
    <location>
        <position position="224"/>
    </location>
</feature>
<keyword evidence="4" id="KW-0547">Nucleotide-binding</keyword>
<comment type="function">
    <text evidence="4">Catalyzes the addition of an amino acid to the nucleotide precursor UDP-N-acetylmuramoyl-L-alanyl-D-glutamate (UMAG) in the biosynthesis of bacterial cell-wall peptidoglycan.</text>
</comment>
<dbReference type="EMBL" id="VFPN01000003">
    <property type="protein sequence ID" value="TQM61262.1"/>
    <property type="molecule type" value="Genomic_DNA"/>
</dbReference>
<dbReference type="PANTHER" id="PTHR23135">
    <property type="entry name" value="MUR LIGASE FAMILY MEMBER"/>
    <property type="match status" value="1"/>
</dbReference>
<keyword evidence="3 4" id="KW-0131">Cell cycle</keyword>
<dbReference type="PANTHER" id="PTHR23135:SF4">
    <property type="entry name" value="UDP-N-ACETYLMURAMOYL-L-ALANYL-D-GLUTAMATE--2,6-DIAMINOPIMELATE LIGASE MURE HOMOLOG, CHLOROPLASTIC"/>
    <property type="match status" value="1"/>
</dbReference>
<dbReference type="InterPro" id="IPR013221">
    <property type="entry name" value="Mur_ligase_cen"/>
</dbReference>
<dbReference type="GO" id="GO:0071555">
    <property type="term" value="P:cell wall organization"/>
    <property type="evidence" value="ECO:0007669"/>
    <property type="project" value="UniProtKB-KW"/>
</dbReference>
<evidence type="ECO:0000313" key="8">
    <source>
        <dbReference type="EMBL" id="TQM61262.1"/>
    </source>
</evidence>
<proteinExistence type="inferred from homology"/>
<comment type="caution">
    <text evidence="8">The sequence shown here is derived from an EMBL/GenBank/DDBJ whole genome shotgun (WGS) entry which is preliminary data.</text>
</comment>
<dbReference type="SUPFAM" id="SSF53244">
    <property type="entry name" value="MurD-like peptide ligases, peptide-binding domain"/>
    <property type="match status" value="1"/>
</dbReference>
<evidence type="ECO:0000256" key="2">
    <source>
        <dbReference type="ARBA" id="ARBA00022618"/>
    </source>
</evidence>
<comment type="caution">
    <text evidence="4">Lacks conserved residue(s) required for the propagation of feature annotation.</text>
</comment>
<dbReference type="Gene3D" id="3.90.190.20">
    <property type="entry name" value="Mur ligase, C-terminal domain"/>
    <property type="match status" value="1"/>
</dbReference>
<comment type="pathway">
    <text evidence="4 5">Cell wall biogenesis; peptidoglycan biosynthesis.</text>
</comment>
<dbReference type="InterPro" id="IPR036615">
    <property type="entry name" value="Mur_ligase_C_dom_sf"/>
</dbReference>
<dbReference type="SUPFAM" id="SSF63418">
    <property type="entry name" value="MurE/MurF N-terminal domain"/>
    <property type="match status" value="1"/>
</dbReference>
<sequence>MSITPVRALDLGRYDPRLAGRSISGHRLVQNSRAVIHGDIFVALGSTGADGSTFIGDAIARGASAVLYDASVAVGHEFSDHTHGVHNLHDQLGQIADDFYACPSASLTLVGVTGTNGKTSAVQLISQAWHRLGIPSASIGTLGAGLYGDISINTGLTTPPVTQIHELLAEFRDEGVTHVAIEVSSHALEQNRAAGVKFDTAVFTNLTRDHLDYHHTMSAYAAEKAKIFRLSGVRNAVINLDDPYGDEFYRAEAAHLVRIGLSSRGHADAMIRADGVQLTAQGITCTLTIGHRSFPLHSSLLGRFNVDNLLSCAGVLHAQGVSADTIVTTLGTLQPVFGRMNRIQPDPSLPLVIVDYAHTPDALRQSLSALAEHASGRILTVFGCTGDRDRGKRPEMARIAEDSSDLVIVTDDDVHHEDGDRILDDIRPGFQRPEAVVEERNRAKAIAYAIAHAGPADIVLIAGKGHESYQVVGEKRVGFSDTACAEQLLQKRLAASHTEAG</sequence>